<dbReference type="NCBIfam" id="NF001311">
    <property type="entry name" value="PRK00258.1-3"/>
    <property type="match status" value="1"/>
</dbReference>
<evidence type="ECO:0000256" key="1">
    <source>
        <dbReference type="ARBA" id="ARBA00004871"/>
    </source>
</evidence>
<proteinExistence type="predicted"/>
<dbReference type="InterPro" id="IPR022893">
    <property type="entry name" value="Shikimate_DH_fam"/>
</dbReference>
<dbReference type="AlphaFoldDB" id="A0A916T2L1"/>
<evidence type="ECO:0000256" key="2">
    <source>
        <dbReference type="ARBA" id="ARBA00012962"/>
    </source>
</evidence>
<dbReference type="Pfam" id="PF18317">
    <property type="entry name" value="SDH_C"/>
    <property type="match status" value="1"/>
</dbReference>
<dbReference type="EMBL" id="BMGC01000005">
    <property type="protein sequence ID" value="GGB25237.1"/>
    <property type="molecule type" value="Genomic_DNA"/>
</dbReference>
<evidence type="ECO:0000259" key="8">
    <source>
        <dbReference type="Pfam" id="PF18317"/>
    </source>
</evidence>
<evidence type="ECO:0000256" key="5">
    <source>
        <dbReference type="SAM" id="MobiDB-lite"/>
    </source>
</evidence>
<dbReference type="InterPro" id="IPR046346">
    <property type="entry name" value="Aminoacid_DH-like_N_sf"/>
</dbReference>
<gene>
    <name evidence="9" type="ORF">GCM10011489_11840</name>
</gene>
<keyword evidence="3" id="KW-0028">Amino-acid biosynthesis</keyword>
<dbReference type="NCBIfam" id="TIGR01809">
    <property type="entry name" value="Shik-DH-AROM"/>
    <property type="match status" value="1"/>
</dbReference>
<dbReference type="GO" id="GO:0004764">
    <property type="term" value="F:shikimate 3-dehydrogenase (NADP+) activity"/>
    <property type="evidence" value="ECO:0007669"/>
    <property type="project" value="UniProtKB-EC"/>
</dbReference>
<dbReference type="CDD" id="cd01065">
    <property type="entry name" value="NAD_bind_Shikimate_DH"/>
    <property type="match status" value="1"/>
</dbReference>
<dbReference type="InterPro" id="IPR041121">
    <property type="entry name" value="SDH_C"/>
</dbReference>
<feature type="domain" description="Quinate/shikimate 5-dehydrogenase/glutamyl-tRNA reductase" evidence="6">
    <location>
        <begin position="158"/>
        <end position="211"/>
    </location>
</feature>
<feature type="compositionally biased region" description="Low complexity" evidence="5">
    <location>
        <begin position="9"/>
        <end position="27"/>
    </location>
</feature>
<dbReference type="SUPFAM" id="SSF53223">
    <property type="entry name" value="Aminoacid dehydrogenase-like, N-terminal domain"/>
    <property type="match status" value="1"/>
</dbReference>
<name>A0A916T2L1_9ACTN</name>
<comment type="catalytic activity">
    <reaction evidence="4">
        <text>shikimate + NADP(+) = 3-dehydroshikimate + NADPH + H(+)</text>
        <dbReference type="Rhea" id="RHEA:17737"/>
        <dbReference type="ChEBI" id="CHEBI:15378"/>
        <dbReference type="ChEBI" id="CHEBI:16630"/>
        <dbReference type="ChEBI" id="CHEBI:36208"/>
        <dbReference type="ChEBI" id="CHEBI:57783"/>
        <dbReference type="ChEBI" id="CHEBI:58349"/>
        <dbReference type="EC" id="1.1.1.25"/>
    </reaction>
</comment>
<dbReference type="Pfam" id="PF08501">
    <property type="entry name" value="Shikimate_dh_N"/>
    <property type="match status" value="1"/>
</dbReference>
<dbReference type="GO" id="GO:0050661">
    <property type="term" value="F:NADP binding"/>
    <property type="evidence" value="ECO:0007669"/>
    <property type="project" value="TreeGrafter"/>
</dbReference>
<reference evidence="9" key="1">
    <citation type="journal article" date="2014" name="Int. J. Syst. Evol. Microbiol.">
        <title>Complete genome sequence of Corynebacterium casei LMG S-19264T (=DSM 44701T), isolated from a smear-ripened cheese.</title>
        <authorList>
            <consortium name="US DOE Joint Genome Institute (JGI-PGF)"/>
            <person name="Walter F."/>
            <person name="Albersmeier A."/>
            <person name="Kalinowski J."/>
            <person name="Ruckert C."/>
        </authorList>
    </citation>
    <scope>NUCLEOTIDE SEQUENCE</scope>
    <source>
        <strain evidence="9">CGMCC 1.12827</strain>
    </source>
</reference>
<dbReference type="Proteomes" id="UP000621454">
    <property type="component" value="Unassembled WGS sequence"/>
</dbReference>
<comment type="caution">
    <text evidence="9">The sequence shown here is derived from an EMBL/GenBank/DDBJ whole genome shotgun (WGS) entry which is preliminary data.</text>
</comment>
<dbReference type="Gene3D" id="3.40.50.10860">
    <property type="entry name" value="Leucine Dehydrogenase, chain A, domain 1"/>
    <property type="match status" value="1"/>
</dbReference>
<evidence type="ECO:0000259" key="6">
    <source>
        <dbReference type="Pfam" id="PF01488"/>
    </source>
</evidence>
<dbReference type="InterPro" id="IPR036291">
    <property type="entry name" value="NAD(P)-bd_dom_sf"/>
</dbReference>
<keyword evidence="3" id="KW-0057">Aromatic amino acid biosynthesis</keyword>
<accession>A0A916T2L1</accession>
<dbReference type="PANTHER" id="PTHR21089:SF1">
    <property type="entry name" value="BIFUNCTIONAL 3-DEHYDROQUINATE DEHYDRATASE_SHIKIMATE DEHYDROGENASE, CHLOROPLASTIC"/>
    <property type="match status" value="1"/>
</dbReference>
<dbReference type="PANTHER" id="PTHR21089">
    <property type="entry name" value="SHIKIMATE DEHYDROGENASE"/>
    <property type="match status" value="1"/>
</dbReference>
<evidence type="ECO:0000313" key="10">
    <source>
        <dbReference type="Proteomes" id="UP000621454"/>
    </source>
</evidence>
<dbReference type="InterPro" id="IPR013708">
    <property type="entry name" value="Shikimate_DH-bd_N"/>
</dbReference>
<organism evidence="9 10">
    <name type="scientific">Gordonia jinhuaensis</name>
    <dbReference type="NCBI Taxonomy" id="1517702"/>
    <lineage>
        <taxon>Bacteria</taxon>
        <taxon>Bacillati</taxon>
        <taxon>Actinomycetota</taxon>
        <taxon>Actinomycetes</taxon>
        <taxon>Mycobacteriales</taxon>
        <taxon>Gordoniaceae</taxon>
        <taxon>Gordonia</taxon>
    </lineage>
</organism>
<feature type="region of interest" description="Disordered" evidence="5">
    <location>
        <begin position="1"/>
        <end position="58"/>
    </location>
</feature>
<dbReference type="InterPro" id="IPR010110">
    <property type="entry name" value="Shikimate_DH_AroM-type"/>
</dbReference>
<dbReference type="InterPro" id="IPR006151">
    <property type="entry name" value="Shikm_DH/Glu-tRNA_Rdtase"/>
</dbReference>
<keyword evidence="10" id="KW-1185">Reference proteome</keyword>
<dbReference type="GO" id="GO:0005829">
    <property type="term" value="C:cytosol"/>
    <property type="evidence" value="ECO:0007669"/>
    <property type="project" value="TreeGrafter"/>
</dbReference>
<dbReference type="Pfam" id="PF01488">
    <property type="entry name" value="Shikimate_DH"/>
    <property type="match status" value="1"/>
</dbReference>
<reference evidence="9" key="2">
    <citation type="submission" date="2020-09" db="EMBL/GenBank/DDBJ databases">
        <authorList>
            <person name="Sun Q."/>
            <person name="Zhou Y."/>
        </authorList>
    </citation>
    <scope>NUCLEOTIDE SEQUENCE</scope>
    <source>
        <strain evidence="9">CGMCC 1.12827</strain>
    </source>
</reference>
<evidence type="ECO:0000259" key="7">
    <source>
        <dbReference type="Pfam" id="PF08501"/>
    </source>
</evidence>
<feature type="domain" description="Shikimate dehydrogenase substrate binding N-terminal" evidence="7">
    <location>
        <begin position="46"/>
        <end position="128"/>
    </location>
</feature>
<sequence>MAENERTSGDMPSGDGASGDAASGDEATVAAHARSNGDGAAHRAAVVGSPVAHSKSPDLHRAGYRELGMTDWSYDRIDCAEDGFAEMVDRLPADVVGLSVTMPNKKAALAYATEVTDRARAVGAANTLVRTDTGWRADCTDVDGVTGSLRELGYDSDLRELTGSTAVLVGAGGTALAVVQALAEAGVASIAVVARDADRAAGVLELARAHDIDTLLVEFAPSTQLRALCGRAAVTVNTVPVAGVAPLVDDLAVSGRVLDVIYDPWPTPLAEAVEAQGGLVVGGLVMLLNQAFGQFEQFTGRAAPREAMADAIGL</sequence>
<evidence type="ECO:0000313" key="9">
    <source>
        <dbReference type="EMBL" id="GGB25237.1"/>
    </source>
</evidence>
<feature type="domain" description="SDH C-terminal" evidence="8">
    <location>
        <begin position="283"/>
        <end position="312"/>
    </location>
</feature>
<dbReference type="SUPFAM" id="SSF51735">
    <property type="entry name" value="NAD(P)-binding Rossmann-fold domains"/>
    <property type="match status" value="1"/>
</dbReference>
<dbReference type="Gene3D" id="3.40.50.720">
    <property type="entry name" value="NAD(P)-binding Rossmann-like Domain"/>
    <property type="match status" value="1"/>
</dbReference>
<protein>
    <recommendedName>
        <fullName evidence="2">shikimate dehydrogenase (NADP(+))</fullName>
        <ecNumber evidence="2">1.1.1.25</ecNumber>
    </recommendedName>
</protein>
<dbReference type="EC" id="1.1.1.25" evidence="2"/>
<dbReference type="GO" id="GO:0019632">
    <property type="term" value="P:shikimate metabolic process"/>
    <property type="evidence" value="ECO:0007669"/>
    <property type="project" value="TreeGrafter"/>
</dbReference>
<dbReference type="GO" id="GO:0009073">
    <property type="term" value="P:aromatic amino acid family biosynthetic process"/>
    <property type="evidence" value="ECO:0007669"/>
    <property type="project" value="UniProtKB-KW"/>
</dbReference>
<dbReference type="GO" id="GO:0009423">
    <property type="term" value="P:chorismate biosynthetic process"/>
    <property type="evidence" value="ECO:0007669"/>
    <property type="project" value="TreeGrafter"/>
</dbReference>
<evidence type="ECO:0000256" key="4">
    <source>
        <dbReference type="ARBA" id="ARBA00049442"/>
    </source>
</evidence>
<evidence type="ECO:0000256" key="3">
    <source>
        <dbReference type="ARBA" id="ARBA00023141"/>
    </source>
</evidence>
<comment type="pathway">
    <text evidence="1">Metabolic intermediate biosynthesis; chorismate biosynthesis; chorismate from D-erythrose 4-phosphate and phosphoenolpyruvate: step 4/7.</text>
</comment>